<organism evidence="2 3">
    <name type="scientific">Cerina litoralis</name>
    <dbReference type="NCBI Taxonomy" id="2874477"/>
    <lineage>
        <taxon>Bacteria</taxon>
        <taxon>Pseudomonadati</taxon>
        <taxon>Bacteroidota</taxon>
        <taxon>Flavobacteriia</taxon>
        <taxon>Flavobacteriales</taxon>
        <taxon>Flavobacteriaceae</taxon>
        <taxon>Cerina</taxon>
    </lineage>
</organism>
<gene>
    <name evidence="2" type="ORF">K8352_09170</name>
</gene>
<dbReference type="EMBL" id="JAIRBC010000011">
    <property type="protein sequence ID" value="MCG2460919.1"/>
    <property type="molecule type" value="Genomic_DNA"/>
</dbReference>
<comment type="caution">
    <text evidence="2">The sequence shown here is derived from an EMBL/GenBank/DDBJ whole genome shotgun (WGS) entry which is preliminary data.</text>
</comment>
<feature type="chain" id="PRO_5041902694" description="DUF3872 domain-containing protein" evidence="1">
    <location>
        <begin position="24"/>
        <end position="146"/>
    </location>
</feature>
<keyword evidence="1" id="KW-0732">Signal</keyword>
<reference evidence="2" key="1">
    <citation type="submission" date="2023-02" db="EMBL/GenBank/DDBJ databases">
        <title>Genome of Flavobacteriaceae gen. nov. sp. strain F89.</title>
        <authorList>
            <person name="Wang Y."/>
        </authorList>
    </citation>
    <scope>NUCLEOTIDE SEQUENCE</scope>
    <source>
        <strain evidence="2">F89</strain>
    </source>
</reference>
<dbReference type="PROSITE" id="PS51257">
    <property type="entry name" value="PROKAR_LIPOPROTEIN"/>
    <property type="match status" value="1"/>
</dbReference>
<keyword evidence="3" id="KW-1185">Reference proteome</keyword>
<evidence type="ECO:0000313" key="3">
    <source>
        <dbReference type="Proteomes" id="UP001200642"/>
    </source>
</evidence>
<sequence length="146" mass="16690">MKRKLLLTLLFVAGLGISSCDLGDDGESYAYLPLKVVSADLPESFELNKTYRIKVTYRRPDDCTYFEWFEITKPELTTRNVVPVGAELTDNTGCKETNDEVDAYFNFVVIYTDTYHFRFYTGEDENGDAQYLEMDVPVNEKHVPAG</sequence>
<evidence type="ECO:0008006" key="4">
    <source>
        <dbReference type="Google" id="ProtNLM"/>
    </source>
</evidence>
<dbReference type="AlphaFoldDB" id="A0AAE3JPM0"/>
<dbReference type="RefSeq" id="WP_317902064.1">
    <property type="nucleotide sequence ID" value="NZ_JAIRBC010000011.1"/>
</dbReference>
<evidence type="ECO:0000313" key="2">
    <source>
        <dbReference type="EMBL" id="MCG2460919.1"/>
    </source>
</evidence>
<evidence type="ECO:0000256" key="1">
    <source>
        <dbReference type="SAM" id="SignalP"/>
    </source>
</evidence>
<accession>A0AAE3JPM0</accession>
<proteinExistence type="predicted"/>
<feature type="signal peptide" evidence="1">
    <location>
        <begin position="1"/>
        <end position="23"/>
    </location>
</feature>
<name>A0AAE3JPM0_9FLAO</name>
<dbReference type="Proteomes" id="UP001200642">
    <property type="component" value="Unassembled WGS sequence"/>
</dbReference>
<protein>
    <recommendedName>
        <fullName evidence="4">DUF3872 domain-containing protein</fullName>
    </recommendedName>
</protein>